<dbReference type="Proteomes" id="UP000247465">
    <property type="component" value="Chromosome"/>
</dbReference>
<accession>A0A2Z4ALX9</accession>
<proteinExistence type="predicted"/>
<organism evidence="2 3">
    <name type="scientific">Candidatus Moanibacter tarae</name>
    <dbReference type="NCBI Taxonomy" id="2200854"/>
    <lineage>
        <taxon>Bacteria</taxon>
        <taxon>Pseudomonadati</taxon>
        <taxon>Verrucomicrobiota</taxon>
        <taxon>Opitutia</taxon>
        <taxon>Puniceicoccales</taxon>
        <taxon>Puniceicoccales incertae sedis</taxon>
        <taxon>Candidatus Moanibacter</taxon>
    </lineage>
</organism>
<dbReference type="EC" id="2.3.1.189" evidence="2"/>
<feature type="domain" description="N-acetyltransferase" evidence="1">
    <location>
        <begin position="18"/>
        <end position="163"/>
    </location>
</feature>
<dbReference type="KEGG" id="mtar:DF168_01249"/>
<dbReference type="CDD" id="cd04301">
    <property type="entry name" value="NAT_SF"/>
    <property type="match status" value="1"/>
</dbReference>
<dbReference type="PROSITE" id="PS51186">
    <property type="entry name" value="GNAT"/>
    <property type="match status" value="1"/>
</dbReference>
<dbReference type="Pfam" id="PF00583">
    <property type="entry name" value="Acetyltransf_1"/>
    <property type="match status" value="1"/>
</dbReference>
<dbReference type="SUPFAM" id="SSF55729">
    <property type="entry name" value="Acyl-CoA N-acyltransferases (Nat)"/>
    <property type="match status" value="1"/>
</dbReference>
<dbReference type="Gene3D" id="3.40.630.30">
    <property type="match status" value="1"/>
</dbReference>
<name>A0A2Z4ALX9_9BACT</name>
<evidence type="ECO:0000259" key="1">
    <source>
        <dbReference type="PROSITE" id="PS51186"/>
    </source>
</evidence>
<reference evidence="2 3" key="1">
    <citation type="submission" date="2018-06" db="EMBL/GenBank/DDBJ databases">
        <title>Draft Genome Sequence of a Novel Marine Bacterium Related to the Verrucomicrobia.</title>
        <authorList>
            <person name="Vosseberg J."/>
            <person name="Martijn J."/>
            <person name="Ettema T.J.G."/>
        </authorList>
    </citation>
    <scope>NUCLEOTIDE SEQUENCE [LARGE SCALE GENOMIC DNA]</scope>
    <source>
        <strain evidence="2">TARA_B100001123</strain>
    </source>
</reference>
<dbReference type="InterPro" id="IPR000182">
    <property type="entry name" value="GNAT_dom"/>
</dbReference>
<protein>
    <submittedName>
        <fullName evidence="2">Mycothiol acetyltransferase</fullName>
        <ecNumber evidence="2">2.3.1.189</ecNumber>
    </submittedName>
</protein>
<dbReference type="InterPro" id="IPR016181">
    <property type="entry name" value="Acyl_CoA_acyltransferase"/>
</dbReference>
<evidence type="ECO:0000313" key="3">
    <source>
        <dbReference type="Proteomes" id="UP000247465"/>
    </source>
</evidence>
<keyword evidence="2" id="KW-0808">Transferase</keyword>
<keyword evidence="2" id="KW-0012">Acyltransferase</keyword>
<dbReference type="EMBL" id="CP029803">
    <property type="protein sequence ID" value="AWT60050.1"/>
    <property type="molecule type" value="Genomic_DNA"/>
</dbReference>
<dbReference type="AlphaFoldDB" id="A0A2Z4ALX9"/>
<dbReference type="GO" id="GO:0035447">
    <property type="term" value="F:mycothiol synthase activity"/>
    <property type="evidence" value="ECO:0007669"/>
    <property type="project" value="UniProtKB-EC"/>
</dbReference>
<gene>
    <name evidence="2" type="primary">mshD_2</name>
    <name evidence="2" type="ORF">DF168_01249</name>
</gene>
<evidence type="ECO:0000313" key="2">
    <source>
        <dbReference type="EMBL" id="AWT60050.1"/>
    </source>
</evidence>
<sequence>MLRADFKNLPEIAVPQGYGLRSYKDGDEAAWCAIMEGNIGIGWTIEKCRERLIYDSRFDREGLFFATFNREPVGSACAWRKAIEEKRVGEVHMVAIHEAHRRKLLGYMLNVAVLHRLKETGFKVAHLQTDDWRLAAIKCYLSVGFEPLNTHQSHAMRWDIIIEKLSIRD</sequence>